<dbReference type="KEGG" id="ipa:Isop_2697"/>
<evidence type="ECO:0000256" key="1">
    <source>
        <dbReference type="ARBA" id="ARBA00001286"/>
    </source>
</evidence>
<dbReference type="PROSITE" id="PS00374">
    <property type="entry name" value="MGMT"/>
    <property type="match status" value="1"/>
</dbReference>
<dbReference type="InParanoid" id="E8QZX5"/>
<comment type="similarity">
    <text evidence="2 9">Belongs to the MGMT family.</text>
</comment>
<evidence type="ECO:0000256" key="3">
    <source>
        <dbReference type="ARBA" id="ARBA00022490"/>
    </source>
</evidence>
<evidence type="ECO:0000313" key="12">
    <source>
        <dbReference type="EMBL" id="ADV63266.1"/>
    </source>
</evidence>
<accession>E8QZX5</accession>
<reference key="1">
    <citation type="submission" date="2010-11" db="EMBL/GenBank/DDBJ databases">
        <title>The complete sequence of chromosome of Isophaera pallida ATCC 43644.</title>
        <authorList>
            <consortium name="US DOE Joint Genome Institute (JGI-PGF)"/>
            <person name="Lucas S."/>
            <person name="Copeland A."/>
            <person name="Lapidus A."/>
            <person name="Bruce D."/>
            <person name="Goodwin L."/>
            <person name="Pitluck S."/>
            <person name="Kyrpides N."/>
            <person name="Mavromatis K."/>
            <person name="Pagani I."/>
            <person name="Ivanova N."/>
            <person name="Saunders E."/>
            <person name="Brettin T."/>
            <person name="Detter J.C."/>
            <person name="Han C."/>
            <person name="Tapia R."/>
            <person name="Land M."/>
            <person name="Hauser L."/>
            <person name="Markowitz V."/>
            <person name="Cheng J.-F."/>
            <person name="Hugenholtz P."/>
            <person name="Woyke T."/>
            <person name="Wu D."/>
            <person name="Eisen J.A."/>
        </authorList>
    </citation>
    <scope>NUCLEOTIDE SEQUENCE</scope>
    <source>
        <strain>ATCC 43644</strain>
    </source>
</reference>
<evidence type="ECO:0000256" key="9">
    <source>
        <dbReference type="HAMAP-Rule" id="MF_00772"/>
    </source>
</evidence>
<dbReference type="Gene3D" id="3.30.160.70">
    <property type="entry name" value="Methylated DNA-protein cysteine methyltransferase domain"/>
    <property type="match status" value="1"/>
</dbReference>
<feature type="domain" description="Methylguanine DNA methyltransferase ribonuclease-like" evidence="11">
    <location>
        <begin position="40"/>
        <end position="103"/>
    </location>
</feature>
<dbReference type="InterPro" id="IPR036631">
    <property type="entry name" value="MGMT_N_sf"/>
</dbReference>
<keyword evidence="13" id="KW-1185">Reference proteome</keyword>
<dbReference type="InterPro" id="IPR008332">
    <property type="entry name" value="MethylG_MeTrfase_N"/>
</dbReference>
<dbReference type="HOGENOM" id="CLU_000445_52_2_0"/>
<keyword evidence="3 9" id="KW-0963">Cytoplasm</keyword>
<dbReference type="InterPro" id="IPR036388">
    <property type="entry name" value="WH-like_DNA-bd_sf"/>
</dbReference>
<reference evidence="12 13" key="2">
    <citation type="journal article" date="2011" name="Stand. Genomic Sci.">
        <title>Complete genome sequence of Isosphaera pallida type strain (IS1B).</title>
        <authorList>
            <consortium name="US DOE Joint Genome Institute (JGI-PGF)"/>
            <person name="Goker M."/>
            <person name="Cleland D."/>
            <person name="Saunders E."/>
            <person name="Lapidus A."/>
            <person name="Nolan M."/>
            <person name="Lucas S."/>
            <person name="Hammon N."/>
            <person name="Deshpande S."/>
            <person name="Cheng J.F."/>
            <person name="Tapia R."/>
            <person name="Han C."/>
            <person name="Goodwin L."/>
            <person name="Pitluck S."/>
            <person name="Liolios K."/>
            <person name="Pagani I."/>
            <person name="Ivanova N."/>
            <person name="Mavromatis K."/>
            <person name="Pati A."/>
            <person name="Chen A."/>
            <person name="Palaniappan K."/>
            <person name="Land M."/>
            <person name="Hauser L."/>
            <person name="Chang Y.J."/>
            <person name="Jeffries C.D."/>
            <person name="Detter J.C."/>
            <person name="Beck B."/>
            <person name="Woyke T."/>
            <person name="Bristow J."/>
            <person name="Eisen J.A."/>
            <person name="Markowitz V."/>
            <person name="Hugenholtz P."/>
            <person name="Kyrpides N.C."/>
            <person name="Klenk H.P."/>
        </authorList>
    </citation>
    <scope>NUCLEOTIDE SEQUENCE [LARGE SCALE GENOMIC DNA]</scope>
    <source>
        <strain evidence="13">ATCC 43644 / DSM 9630 / IS1B</strain>
    </source>
</reference>
<dbReference type="GO" id="GO:0006307">
    <property type="term" value="P:DNA alkylation repair"/>
    <property type="evidence" value="ECO:0007669"/>
    <property type="project" value="UniProtKB-UniRule"/>
</dbReference>
<gene>
    <name evidence="12" type="ordered locus">Isop_2697</name>
</gene>
<name>E8QZX5_ISOPI</name>
<dbReference type="GO" id="GO:0032259">
    <property type="term" value="P:methylation"/>
    <property type="evidence" value="ECO:0007669"/>
    <property type="project" value="UniProtKB-KW"/>
</dbReference>
<dbReference type="InterPro" id="IPR001497">
    <property type="entry name" value="MethylDNA_cys_MeTrfase_AS"/>
</dbReference>
<evidence type="ECO:0000259" key="11">
    <source>
        <dbReference type="Pfam" id="PF02870"/>
    </source>
</evidence>
<keyword evidence="4 9" id="KW-0489">Methyltransferase</keyword>
<feature type="domain" description="Methylated-DNA-[protein]-cysteine S-methyltransferase DNA binding" evidence="10">
    <location>
        <begin position="108"/>
        <end position="187"/>
    </location>
</feature>
<keyword evidence="5 9" id="KW-0808">Transferase</keyword>
<evidence type="ECO:0000256" key="2">
    <source>
        <dbReference type="ARBA" id="ARBA00008711"/>
    </source>
</evidence>
<comment type="miscellaneous">
    <text evidence="9">This enzyme catalyzes only one turnover and therefore is not strictly catalytic. According to one definition, an enzyme is a biocatalyst that acts repeatedly and over many reaction cycles.</text>
</comment>
<dbReference type="CDD" id="cd06445">
    <property type="entry name" value="ATase"/>
    <property type="match status" value="1"/>
</dbReference>
<dbReference type="Pfam" id="PF01035">
    <property type="entry name" value="DNA_binding_1"/>
    <property type="match status" value="1"/>
</dbReference>
<organism evidence="12 13">
    <name type="scientific">Isosphaera pallida (strain ATCC 43644 / DSM 9630 / IS1B)</name>
    <dbReference type="NCBI Taxonomy" id="575540"/>
    <lineage>
        <taxon>Bacteria</taxon>
        <taxon>Pseudomonadati</taxon>
        <taxon>Planctomycetota</taxon>
        <taxon>Planctomycetia</taxon>
        <taxon>Isosphaerales</taxon>
        <taxon>Isosphaeraceae</taxon>
        <taxon>Isosphaera</taxon>
    </lineage>
</organism>
<comment type="subcellular location">
    <subcellularLocation>
        <location evidence="9">Cytoplasm</location>
    </subcellularLocation>
</comment>
<sequence length="198" mass="21786">MNRLNHILVANDSGDHPARSCLTRTRRAMTWAGWIRDFSSPLGLLRLHVNPAGSALVRVAFGEEPCPEPSDPPQPARRLLDRTEAQLTAYFAGELREFTLPLHPVGTEFQRLVWRALVTIPYGSILSYAELAARIGRPGACRAVGAANRRNPLVLVLPCHRVVGSNGALVGYSGGLDRKARLLDHERTLLNQVANRES</sequence>
<comment type="catalytic activity">
    <reaction evidence="8 9">
        <text>a 6-O-methyl-2'-deoxyguanosine in DNA + L-cysteinyl-[protein] = S-methyl-L-cysteinyl-[protein] + a 2'-deoxyguanosine in DNA</text>
        <dbReference type="Rhea" id="RHEA:24000"/>
        <dbReference type="Rhea" id="RHEA-COMP:10131"/>
        <dbReference type="Rhea" id="RHEA-COMP:10132"/>
        <dbReference type="Rhea" id="RHEA-COMP:11367"/>
        <dbReference type="Rhea" id="RHEA-COMP:11368"/>
        <dbReference type="ChEBI" id="CHEBI:29950"/>
        <dbReference type="ChEBI" id="CHEBI:82612"/>
        <dbReference type="ChEBI" id="CHEBI:85445"/>
        <dbReference type="ChEBI" id="CHEBI:85448"/>
        <dbReference type="EC" id="2.1.1.63"/>
    </reaction>
</comment>
<protein>
    <recommendedName>
        <fullName evidence="9">Methylated-DNA--protein-cysteine methyltransferase</fullName>
        <ecNumber evidence="9">2.1.1.63</ecNumber>
    </recommendedName>
    <alternativeName>
        <fullName evidence="9">6-O-methylguanine-DNA methyltransferase</fullName>
        <shortName evidence="9">MGMT</shortName>
    </alternativeName>
    <alternativeName>
        <fullName evidence="9">O-6-methylguanine-DNA-alkyltransferase</fullName>
    </alternativeName>
</protein>
<dbReference type="eggNOG" id="COG0350">
    <property type="taxonomic scope" value="Bacteria"/>
</dbReference>
<dbReference type="InterPro" id="IPR014048">
    <property type="entry name" value="MethylDNA_cys_MeTrfase_DNA-bd"/>
</dbReference>
<dbReference type="PANTHER" id="PTHR10815:SF5">
    <property type="entry name" value="METHYLATED-DNA--PROTEIN-CYSTEINE METHYLTRANSFERASE"/>
    <property type="match status" value="1"/>
</dbReference>
<dbReference type="InterPro" id="IPR036217">
    <property type="entry name" value="MethylDNA_cys_MeTrfase_DNAb"/>
</dbReference>
<evidence type="ECO:0000313" key="13">
    <source>
        <dbReference type="Proteomes" id="UP000008631"/>
    </source>
</evidence>
<dbReference type="AlphaFoldDB" id="E8QZX5"/>
<evidence type="ECO:0000256" key="4">
    <source>
        <dbReference type="ARBA" id="ARBA00022603"/>
    </source>
</evidence>
<dbReference type="SUPFAM" id="SSF46767">
    <property type="entry name" value="Methylated DNA-protein cysteine methyltransferase, C-terminal domain"/>
    <property type="match status" value="1"/>
</dbReference>
<dbReference type="STRING" id="575540.Isop_2697"/>
<comment type="function">
    <text evidence="9">Involved in the cellular defense against the biological effects of O6-methylguanine (O6-MeG) and O4-methylthymine (O4-MeT) in DNA. Repairs the methylated nucleobase in DNA by stoichiometrically transferring the methyl group to a cysteine residue in the enzyme. This is a suicide reaction: the enzyme is irreversibly inactivated.</text>
</comment>
<dbReference type="Proteomes" id="UP000008631">
    <property type="component" value="Chromosome"/>
</dbReference>
<dbReference type="NCBIfam" id="TIGR00589">
    <property type="entry name" value="ogt"/>
    <property type="match status" value="1"/>
</dbReference>
<feature type="active site" description="Nucleophile; methyl group acceptor" evidence="9">
    <location>
        <position position="159"/>
    </location>
</feature>
<dbReference type="InterPro" id="IPR023546">
    <property type="entry name" value="MGMT"/>
</dbReference>
<evidence type="ECO:0000259" key="10">
    <source>
        <dbReference type="Pfam" id="PF01035"/>
    </source>
</evidence>
<evidence type="ECO:0000256" key="8">
    <source>
        <dbReference type="ARBA" id="ARBA00049348"/>
    </source>
</evidence>
<keyword evidence="6 9" id="KW-0227">DNA damage</keyword>
<dbReference type="FunCoup" id="E8QZX5">
    <property type="interactions" value="80"/>
</dbReference>
<evidence type="ECO:0000256" key="7">
    <source>
        <dbReference type="ARBA" id="ARBA00023204"/>
    </source>
</evidence>
<comment type="catalytic activity">
    <reaction evidence="1 9">
        <text>a 4-O-methyl-thymidine in DNA + L-cysteinyl-[protein] = a thymidine in DNA + S-methyl-L-cysteinyl-[protein]</text>
        <dbReference type="Rhea" id="RHEA:53428"/>
        <dbReference type="Rhea" id="RHEA-COMP:10131"/>
        <dbReference type="Rhea" id="RHEA-COMP:10132"/>
        <dbReference type="Rhea" id="RHEA-COMP:13555"/>
        <dbReference type="Rhea" id="RHEA-COMP:13556"/>
        <dbReference type="ChEBI" id="CHEBI:29950"/>
        <dbReference type="ChEBI" id="CHEBI:82612"/>
        <dbReference type="ChEBI" id="CHEBI:137386"/>
        <dbReference type="ChEBI" id="CHEBI:137387"/>
        <dbReference type="EC" id="2.1.1.63"/>
    </reaction>
</comment>
<evidence type="ECO:0000256" key="5">
    <source>
        <dbReference type="ARBA" id="ARBA00022679"/>
    </source>
</evidence>
<dbReference type="PANTHER" id="PTHR10815">
    <property type="entry name" value="METHYLATED-DNA--PROTEIN-CYSTEINE METHYLTRANSFERASE"/>
    <property type="match status" value="1"/>
</dbReference>
<dbReference type="RefSeq" id="WP_013565554.1">
    <property type="nucleotide sequence ID" value="NC_014962.1"/>
</dbReference>
<keyword evidence="7 9" id="KW-0234">DNA repair</keyword>
<dbReference type="Pfam" id="PF02870">
    <property type="entry name" value="Methyltransf_1N"/>
    <property type="match status" value="1"/>
</dbReference>
<dbReference type="EMBL" id="CP002353">
    <property type="protein sequence ID" value="ADV63266.1"/>
    <property type="molecule type" value="Genomic_DNA"/>
</dbReference>
<dbReference type="GO" id="GO:0003908">
    <property type="term" value="F:methylated-DNA-[protein]-cysteine S-methyltransferase activity"/>
    <property type="evidence" value="ECO:0007669"/>
    <property type="project" value="UniProtKB-UniRule"/>
</dbReference>
<proteinExistence type="inferred from homology"/>
<dbReference type="Gene3D" id="1.10.10.10">
    <property type="entry name" value="Winged helix-like DNA-binding domain superfamily/Winged helix DNA-binding domain"/>
    <property type="match status" value="1"/>
</dbReference>
<evidence type="ECO:0000256" key="6">
    <source>
        <dbReference type="ARBA" id="ARBA00022763"/>
    </source>
</evidence>
<dbReference type="FunFam" id="1.10.10.10:FF:000214">
    <property type="entry name" value="Methylated-DNA--protein-cysteine methyltransferase"/>
    <property type="match status" value="1"/>
</dbReference>
<dbReference type="GO" id="GO:0005737">
    <property type="term" value="C:cytoplasm"/>
    <property type="evidence" value="ECO:0007669"/>
    <property type="project" value="UniProtKB-SubCell"/>
</dbReference>
<dbReference type="HAMAP" id="MF_00772">
    <property type="entry name" value="OGT"/>
    <property type="match status" value="1"/>
</dbReference>
<dbReference type="SUPFAM" id="SSF53155">
    <property type="entry name" value="Methylated DNA-protein cysteine methyltransferase domain"/>
    <property type="match status" value="1"/>
</dbReference>
<dbReference type="EC" id="2.1.1.63" evidence="9"/>